<dbReference type="RefSeq" id="WP_092832064.1">
    <property type="nucleotide sequence ID" value="NZ_FNJL01000002.1"/>
</dbReference>
<feature type="region of interest" description="Disordered" evidence="1">
    <location>
        <begin position="1"/>
        <end position="72"/>
    </location>
</feature>
<sequence length="472" mass="50659">MTSISPSSLPGRAEHARPASTVHGGDGGTAPTSSIRRSSRRDAAGPLAELRGIRGPGLGHPPSRAGLRAPRQAPTAALWPALLFTALWTLSEGPRPAQTPASLSTAEAAVLERLRQYRPARPQNCILFSDPNKDPDDAVSFVIGKPLQEMGLAKIHHVVTTLGPADIRKERARFSKGVFDALGMPDVAVSAGGEYDMGRRSADHGVFLRRGEPLRAPQERLEAEAGQDIGGSLARLEGRATLVAIAGMTDANALLQQHPALVREKVERIVIMGGIEQAPDAEGWVQPDERAYNNHTDQAAARAFYRTAQEYGIPLRIVSKEAAYQAAVPPELYEALGKTGHPVGSYLVDIQRDALRHLWRGIMEGQIARLDKRWFYNTFVARPGENAQAFEAWRASAEASFDAVWESISRLNLYDPLTLLAATDGPAGMLFRPAPVPTRGTGVVEVIGADQVASPADARNLMSALAKTALGS</sequence>
<dbReference type="InterPro" id="IPR001910">
    <property type="entry name" value="Inosine/uridine_hydrolase_dom"/>
</dbReference>
<keyword evidence="3" id="KW-0378">Hydrolase</keyword>
<protein>
    <submittedName>
        <fullName evidence="3">Inosine-uridine preferring nucleoside hydrolase</fullName>
    </submittedName>
</protein>
<name>A0A1H0LCF1_9BURK</name>
<evidence type="ECO:0000256" key="1">
    <source>
        <dbReference type="SAM" id="MobiDB-lite"/>
    </source>
</evidence>
<proteinExistence type="predicted"/>
<keyword evidence="4" id="KW-1185">Reference proteome</keyword>
<feature type="domain" description="Inosine/uridine-preferring nucleoside hydrolase" evidence="2">
    <location>
        <begin position="129"/>
        <end position="372"/>
    </location>
</feature>
<dbReference type="InterPro" id="IPR036452">
    <property type="entry name" value="Ribo_hydro-like"/>
</dbReference>
<dbReference type="EMBL" id="FNJL01000002">
    <property type="protein sequence ID" value="SDO65671.1"/>
    <property type="molecule type" value="Genomic_DNA"/>
</dbReference>
<dbReference type="Gene3D" id="3.90.245.10">
    <property type="entry name" value="Ribonucleoside hydrolase-like"/>
    <property type="match status" value="1"/>
</dbReference>
<dbReference type="OrthoDB" id="6004891at2"/>
<dbReference type="AlphaFoldDB" id="A0A1H0LCF1"/>
<evidence type="ECO:0000313" key="3">
    <source>
        <dbReference type="EMBL" id="SDO65671.1"/>
    </source>
</evidence>
<evidence type="ECO:0000313" key="4">
    <source>
        <dbReference type="Proteomes" id="UP000199317"/>
    </source>
</evidence>
<dbReference type="GO" id="GO:0016799">
    <property type="term" value="F:hydrolase activity, hydrolyzing N-glycosyl compounds"/>
    <property type="evidence" value="ECO:0007669"/>
    <property type="project" value="InterPro"/>
</dbReference>
<accession>A0A1H0LCF1</accession>
<organism evidence="3 4">
    <name type="scientific">Paracidovorax cattleyae</name>
    <dbReference type="NCBI Taxonomy" id="80868"/>
    <lineage>
        <taxon>Bacteria</taxon>
        <taxon>Pseudomonadati</taxon>
        <taxon>Pseudomonadota</taxon>
        <taxon>Betaproteobacteria</taxon>
        <taxon>Burkholderiales</taxon>
        <taxon>Comamonadaceae</taxon>
        <taxon>Paracidovorax</taxon>
    </lineage>
</organism>
<dbReference type="NCBIfam" id="NF041355">
    <property type="entry name" value="XopQ"/>
    <property type="match status" value="1"/>
</dbReference>
<dbReference type="Proteomes" id="UP000199317">
    <property type="component" value="Unassembled WGS sequence"/>
</dbReference>
<reference evidence="4" key="1">
    <citation type="submission" date="2016-10" db="EMBL/GenBank/DDBJ databases">
        <authorList>
            <person name="Varghese N."/>
            <person name="Submissions S."/>
        </authorList>
    </citation>
    <scope>NUCLEOTIDE SEQUENCE [LARGE SCALE GENOMIC DNA]</scope>
    <source>
        <strain evidence="4">DSM 17101</strain>
    </source>
</reference>
<gene>
    <name evidence="3" type="ORF">SAMN04489708_102135</name>
</gene>
<dbReference type="Pfam" id="PF01156">
    <property type="entry name" value="IU_nuc_hydro"/>
    <property type="match status" value="1"/>
</dbReference>
<dbReference type="SUPFAM" id="SSF53590">
    <property type="entry name" value="Nucleoside hydrolase"/>
    <property type="match status" value="1"/>
</dbReference>
<evidence type="ECO:0000259" key="2">
    <source>
        <dbReference type="Pfam" id="PF01156"/>
    </source>
</evidence>